<dbReference type="Pfam" id="PF06580">
    <property type="entry name" value="His_kinase"/>
    <property type="match status" value="1"/>
</dbReference>
<dbReference type="Pfam" id="PF07694">
    <property type="entry name" value="5TM-5TMR_LYT"/>
    <property type="match status" value="1"/>
</dbReference>
<dbReference type="Gene3D" id="1.10.1760.20">
    <property type="match status" value="1"/>
</dbReference>
<evidence type="ECO:0000256" key="12">
    <source>
        <dbReference type="ARBA" id="ARBA00023012"/>
    </source>
</evidence>
<dbReference type="InterPro" id="IPR011620">
    <property type="entry name" value="Sig_transdc_His_kinase_LytS_TM"/>
</dbReference>
<keyword evidence="5" id="KW-0597">Phosphoprotein</keyword>
<feature type="transmembrane region" description="Helical" evidence="14">
    <location>
        <begin position="43"/>
        <end position="61"/>
    </location>
</feature>
<comment type="catalytic activity">
    <reaction evidence="1">
        <text>ATP + protein L-histidine = ADP + protein N-phospho-L-histidine.</text>
        <dbReference type="EC" id="2.7.13.3"/>
    </reaction>
</comment>
<dbReference type="GO" id="GO:0000155">
    <property type="term" value="F:phosphorelay sensor kinase activity"/>
    <property type="evidence" value="ECO:0007669"/>
    <property type="project" value="InterPro"/>
</dbReference>
<dbReference type="EC" id="2.7.13.3" evidence="3"/>
<dbReference type="SMART" id="SM00387">
    <property type="entry name" value="HATPase_c"/>
    <property type="match status" value="1"/>
</dbReference>
<keyword evidence="11 14" id="KW-1133">Transmembrane helix</keyword>
<dbReference type="Gene3D" id="3.30.565.10">
    <property type="entry name" value="Histidine kinase-like ATPase, C-terminal domain"/>
    <property type="match status" value="1"/>
</dbReference>
<evidence type="ECO:0000256" key="1">
    <source>
        <dbReference type="ARBA" id="ARBA00000085"/>
    </source>
</evidence>
<evidence type="ECO:0000313" key="16">
    <source>
        <dbReference type="EMBL" id="AHF07331.1"/>
    </source>
</evidence>
<dbReference type="SUPFAM" id="SSF55874">
    <property type="entry name" value="ATPase domain of HSP90 chaperone/DNA topoisomerase II/histidine kinase"/>
    <property type="match status" value="1"/>
</dbReference>
<dbReference type="Pfam" id="PF13492">
    <property type="entry name" value="GAF_3"/>
    <property type="match status" value="1"/>
</dbReference>
<reference evidence="16 17" key="1">
    <citation type="submission" date="2013-12" db="EMBL/GenBank/DDBJ databases">
        <authorList>
            <consortium name="DOE Joint Genome Institute"/>
            <person name="Smidt H."/>
            <person name="Huntemann M."/>
            <person name="Han J."/>
            <person name="Chen A."/>
            <person name="Kyrpides N."/>
            <person name="Mavromatis K."/>
            <person name="Markowitz V."/>
            <person name="Palaniappan K."/>
            <person name="Ivanova N."/>
            <person name="Schaumberg A."/>
            <person name="Pati A."/>
            <person name="Liolios K."/>
            <person name="Nordberg H.P."/>
            <person name="Cantor M.N."/>
            <person name="Hua S.X."/>
            <person name="Woyke T."/>
        </authorList>
    </citation>
    <scope>NUCLEOTIDE SEQUENCE [LARGE SCALE GENOMIC DNA]</scope>
    <source>
        <strain evidence="17">DSM 15288</strain>
    </source>
</reference>
<dbReference type="GO" id="GO:0071555">
    <property type="term" value="P:cell wall organization"/>
    <property type="evidence" value="ECO:0007669"/>
    <property type="project" value="InterPro"/>
</dbReference>
<feature type="domain" description="Histidine kinase" evidence="15">
    <location>
        <begin position="458"/>
        <end position="561"/>
    </location>
</feature>
<evidence type="ECO:0000256" key="3">
    <source>
        <dbReference type="ARBA" id="ARBA00012438"/>
    </source>
</evidence>
<evidence type="ECO:0000256" key="6">
    <source>
        <dbReference type="ARBA" id="ARBA00022679"/>
    </source>
</evidence>
<dbReference type="STRING" id="871968.DESME_10045"/>
<feature type="transmembrane region" description="Helical" evidence="14">
    <location>
        <begin position="100"/>
        <end position="124"/>
    </location>
</feature>
<feature type="transmembrane region" description="Helical" evidence="14">
    <location>
        <begin position="73"/>
        <end position="93"/>
    </location>
</feature>
<evidence type="ECO:0000256" key="2">
    <source>
        <dbReference type="ARBA" id="ARBA00004651"/>
    </source>
</evidence>
<dbReference type="KEGG" id="dmt:DESME_10045"/>
<evidence type="ECO:0000256" key="14">
    <source>
        <dbReference type="SAM" id="Phobius"/>
    </source>
</evidence>
<dbReference type="GO" id="GO:0005524">
    <property type="term" value="F:ATP binding"/>
    <property type="evidence" value="ECO:0007669"/>
    <property type="project" value="UniProtKB-KW"/>
</dbReference>
<dbReference type="InterPro" id="IPR010559">
    <property type="entry name" value="Sig_transdc_His_kin_internal"/>
</dbReference>
<sequence>MIWLLFERLALNTSLIITLAYLVSKTKIFKKTLRHKASKRDKILLVIVFGAMGIAGTYTGIEIKGALANSRVVGVVAAGLLGGPLMGIGAGLLAGGHRALLGGFTAFSCGVATILEGLFAGLIHRKLGGKRLSWKQALLAGMEAEVLQMLVILLLTRPFEQAWDLVEVIGLPMIIINGIGIAIFIGVVQTALEEEQIGALEAQKALKIANQTLTILRAGLNENTALRVAQIIYDQTDMAAVALTDREKILAHVGKASDHHKSGTIIQTQATWLALESGELMLADTTEEIGCREKNCPLSAALVVPLRVGDRVIGTLKIYREHGQKISPVDWEFGAGLGMLFSTQLEVAELEERAQLVTEAELRALQAQINPHFLFNAINTIVSFCRTDSEKARQLLFQLGDFFRKNLQSGEKFVTLQEECEHIRSYLAIEQARFSDRLQVEEKVEEDALSYRLPGLTLQPLVENALKHGVYRGKGQGVIRILAWLEPEYLVIQIKDNGVGISPEKLELIRQGVKISTTGLGIGIQNVAQRLKYVYHNQAQFSIDSTVGEGTCVTLTIPRNLSSELKEM</sequence>
<evidence type="ECO:0000313" key="17">
    <source>
        <dbReference type="Proteomes" id="UP000010847"/>
    </source>
</evidence>
<organism evidence="16 17">
    <name type="scientific">Desulfitobacterium metallireducens DSM 15288</name>
    <dbReference type="NCBI Taxonomy" id="871968"/>
    <lineage>
        <taxon>Bacteria</taxon>
        <taxon>Bacillati</taxon>
        <taxon>Bacillota</taxon>
        <taxon>Clostridia</taxon>
        <taxon>Eubacteriales</taxon>
        <taxon>Desulfitobacteriaceae</taxon>
        <taxon>Desulfitobacterium</taxon>
    </lineage>
</organism>
<dbReference type="Gene3D" id="3.30.450.40">
    <property type="match status" value="1"/>
</dbReference>
<feature type="transmembrane region" description="Helical" evidence="14">
    <location>
        <begin position="136"/>
        <end position="156"/>
    </location>
</feature>
<protein>
    <recommendedName>
        <fullName evidence="3">histidine kinase</fullName>
        <ecNumber evidence="3">2.7.13.3</ecNumber>
    </recommendedName>
</protein>
<dbReference type="AlphaFoldDB" id="W0EE40"/>
<dbReference type="InterPro" id="IPR029016">
    <property type="entry name" value="GAF-like_dom_sf"/>
</dbReference>
<keyword evidence="10" id="KW-0067">ATP-binding</keyword>
<dbReference type="InterPro" id="IPR003018">
    <property type="entry name" value="GAF"/>
</dbReference>
<evidence type="ECO:0000256" key="8">
    <source>
        <dbReference type="ARBA" id="ARBA00022741"/>
    </source>
</evidence>
<dbReference type="PANTHER" id="PTHR34220:SF7">
    <property type="entry name" value="SENSOR HISTIDINE KINASE YPDA"/>
    <property type="match status" value="1"/>
</dbReference>
<evidence type="ECO:0000256" key="9">
    <source>
        <dbReference type="ARBA" id="ARBA00022777"/>
    </source>
</evidence>
<evidence type="ECO:0000256" key="11">
    <source>
        <dbReference type="ARBA" id="ARBA00022989"/>
    </source>
</evidence>
<evidence type="ECO:0000256" key="13">
    <source>
        <dbReference type="ARBA" id="ARBA00023136"/>
    </source>
</evidence>
<dbReference type="RefSeq" id="WP_006716142.1">
    <property type="nucleotide sequence ID" value="NZ_CP007032.1"/>
</dbReference>
<keyword evidence="17" id="KW-1185">Reference proteome</keyword>
<dbReference type="SUPFAM" id="SSF55781">
    <property type="entry name" value="GAF domain-like"/>
    <property type="match status" value="1"/>
</dbReference>
<keyword evidence="12" id="KW-0902">Two-component regulatory system</keyword>
<proteinExistence type="predicted"/>
<dbReference type="PROSITE" id="PS50109">
    <property type="entry name" value="HIS_KIN"/>
    <property type="match status" value="1"/>
</dbReference>
<feature type="transmembrane region" description="Helical" evidence="14">
    <location>
        <begin position="6"/>
        <end position="23"/>
    </location>
</feature>
<dbReference type="GO" id="GO:0005886">
    <property type="term" value="C:plasma membrane"/>
    <property type="evidence" value="ECO:0007669"/>
    <property type="project" value="UniProtKB-SubCell"/>
</dbReference>
<dbReference type="InterPro" id="IPR005467">
    <property type="entry name" value="His_kinase_dom"/>
</dbReference>
<dbReference type="InterPro" id="IPR036890">
    <property type="entry name" value="HATPase_C_sf"/>
</dbReference>
<dbReference type="InterPro" id="IPR004358">
    <property type="entry name" value="Sig_transdc_His_kin-like_C"/>
</dbReference>
<comment type="subcellular location">
    <subcellularLocation>
        <location evidence="2">Cell membrane</location>
        <topology evidence="2">Multi-pass membrane protein</topology>
    </subcellularLocation>
</comment>
<dbReference type="Pfam" id="PF02518">
    <property type="entry name" value="HATPase_c"/>
    <property type="match status" value="1"/>
</dbReference>
<evidence type="ECO:0000259" key="15">
    <source>
        <dbReference type="PROSITE" id="PS50109"/>
    </source>
</evidence>
<dbReference type="eggNOG" id="COG3275">
    <property type="taxonomic scope" value="Bacteria"/>
</dbReference>
<dbReference type="InterPro" id="IPR050640">
    <property type="entry name" value="Bact_2-comp_sensor_kinase"/>
</dbReference>
<feature type="transmembrane region" description="Helical" evidence="14">
    <location>
        <begin position="168"/>
        <end position="188"/>
    </location>
</feature>
<keyword evidence="6" id="KW-0808">Transferase</keyword>
<dbReference type="PANTHER" id="PTHR34220">
    <property type="entry name" value="SENSOR HISTIDINE KINASE YPDA"/>
    <property type="match status" value="1"/>
</dbReference>
<dbReference type="EMBL" id="CP007032">
    <property type="protein sequence ID" value="AHF07331.1"/>
    <property type="molecule type" value="Genomic_DNA"/>
</dbReference>
<keyword evidence="13 14" id="KW-0472">Membrane</keyword>
<dbReference type="PRINTS" id="PR00344">
    <property type="entry name" value="BCTRLSENSOR"/>
</dbReference>
<dbReference type="HOGENOM" id="CLU_020473_3_3_9"/>
<evidence type="ECO:0000256" key="7">
    <source>
        <dbReference type="ARBA" id="ARBA00022692"/>
    </source>
</evidence>
<keyword evidence="4" id="KW-1003">Cell membrane</keyword>
<evidence type="ECO:0000256" key="5">
    <source>
        <dbReference type="ARBA" id="ARBA00022553"/>
    </source>
</evidence>
<dbReference type="SMART" id="SM00065">
    <property type="entry name" value="GAF"/>
    <property type="match status" value="1"/>
</dbReference>
<dbReference type="OrthoDB" id="9809348at2"/>
<evidence type="ECO:0000256" key="10">
    <source>
        <dbReference type="ARBA" id="ARBA00022840"/>
    </source>
</evidence>
<accession>W0EE40</accession>
<keyword evidence="8" id="KW-0547">Nucleotide-binding</keyword>
<evidence type="ECO:0000256" key="4">
    <source>
        <dbReference type="ARBA" id="ARBA00022475"/>
    </source>
</evidence>
<gene>
    <name evidence="16" type="ORF">DESME_10045</name>
</gene>
<dbReference type="InterPro" id="IPR003594">
    <property type="entry name" value="HATPase_dom"/>
</dbReference>
<keyword evidence="7 14" id="KW-0812">Transmembrane</keyword>
<name>W0EE40_9FIRM</name>
<dbReference type="Proteomes" id="UP000010847">
    <property type="component" value="Chromosome"/>
</dbReference>
<keyword evidence="9 16" id="KW-0418">Kinase</keyword>